<feature type="domain" description="CD-NTase-associated protein 12/Pycsar effector protein TIR" evidence="1">
    <location>
        <begin position="50"/>
        <end position="170"/>
    </location>
</feature>
<dbReference type="Pfam" id="PF10137">
    <property type="entry name" value="CAP12-PCTIR_TIR"/>
    <property type="match status" value="1"/>
</dbReference>
<evidence type="ECO:0000259" key="1">
    <source>
        <dbReference type="Pfam" id="PF10137"/>
    </source>
</evidence>
<organism evidence="2 3">
    <name type="scientific">Maribellus comscasis</name>
    <dbReference type="NCBI Taxonomy" id="2681766"/>
    <lineage>
        <taxon>Bacteria</taxon>
        <taxon>Pseudomonadati</taxon>
        <taxon>Bacteroidota</taxon>
        <taxon>Bacteroidia</taxon>
        <taxon>Marinilabiliales</taxon>
        <taxon>Prolixibacteraceae</taxon>
        <taxon>Maribellus</taxon>
    </lineage>
</organism>
<dbReference type="AlphaFoldDB" id="A0A6I6JUH4"/>
<sequence>MRASAFCDDCKREILKSKMPISEDQFNAISLLMSKSGELLQNGVEIKRPKIFIGSSTEGLKIARKIKTGLRYDAHVDTWADGIFDKPSQAYIEILENMLLQYDYGIFVFTPDDKIFSRGKETNIPRDNVIFEYGMFLGKHTRRKAFFVKPRGVNVKIMTDLLGVTSLDYDPTNPNLTSAVGDACEQIREIIEIK</sequence>
<name>A0A6I6JUH4_9BACT</name>
<accession>A0A6I6JUH4</accession>
<protein>
    <recommendedName>
        <fullName evidence="1">CD-NTase-associated protein 12/Pycsar effector protein TIR domain-containing protein</fullName>
    </recommendedName>
</protein>
<dbReference type="KEGG" id="mcos:GM418_13900"/>
<evidence type="ECO:0000313" key="3">
    <source>
        <dbReference type="Proteomes" id="UP000428260"/>
    </source>
</evidence>
<keyword evidence="3" id="KW-1185">Reference proteome</keyword>
<proteinExistence type="predicted"/>
<dbReference type="EMBL" id="CP046401">
    <property type="protein sequence ID" value="QGY44720.1"/>
    <property type="molecule type" value="Genomic_DNA"/>
</dbReference>
<reference evidence="2 3" key="1">
    <citation type="submission" date="2019-11" db="EMBL/GenBank/DDBJ databases">
        <authorList>
            <person name="Zheng R.K."/>
            <person name="Sun C.M."/>
        </authorList>
    </citation>
    <scope>NUCLEOTIDE SEQUENCE [LARGE SCALE GENOMIC DNA]</scope>
    <source>
        <strain evidence="2 3">WC007</strain>
    </source>
</reference>
<dbReference type="Proteomes" id="UP000428260">
    <property type="component" value="Chromosome"/>
</dbReference>
<gene>
    <name evidence="2" type="ORF">GM418_13900</name>
</gene>
<dbReference type="RefSeq" id="WP_158867298.1">
    <property type="nucleotide sequence ID" value="NZ_CP046401.1"/>
</dbReference>
<dbReference type="InterPro" id="IPR019302">
    <property type="entry name" value="CAP12/PCTIR_TIR_dom"/>
</dbReference>
<dbReference type="GO" id="GO:0050135">
    <property type="term" value="F:NADP+ nucleosidase activity"/>
    <property type="evidence" value="ECO:0007669"/>
    <property type="project" value="InterPro"/>
</dbReference>
<evidence type="ECO:0000313" key="2">
    <source>
        <dbReference type="EMBL" id="QGY44720.1"/>
    </source>
</evidence>